<dbReference type="Gene3D" id="3.40.50.12780">
    <property type="entry name" value="N-terminal domain of ligase-like"/>
    <property type="match status" value="1"/>
</dbReference>
<name>A0A9D1MTC5_9FIRM</name>
<reference evidence="3" key="1">
    <citation type="submission" date="2020-10" db="EMBL/GenBank/DDBJ databases">
        <authorList>
            <person name="Gilroy R."/>
        </authorList>
    </citation>
    <scope>NUCLEOTIDE SEQUENCE</scope>
    <source>
        <strain evidence="3">CHK176-6737</strain>
    </source>
</reference>
<dbReference type="InterPro" id="IPR025110">
    <property type="entry name" value="AMP-bd_C"/>
</dbReference>
<dbReference type="Pfam" id="PF13193">
    <property type="entry name" value="AMP-binding_C"/>
    <property type="match status" value="1"/>
</dbReference>
<dbReference type="NCBIfam" id="TIGR01733">
    <property type="entry name" value="AA-adenyl-dom"/>
    <property type="match status" value="1"/>
</dbReference>
<evidence type="ECO:0000259" key="2">
    <source>
        <dbReference type="Pfam" id="PF13193"/>
    </source>
</evidence>
<dbReference type="PANTHER" id="PTHR45527">
    <property type="entry name" value="NONRIBOSOMAL PEPTIDE SYNTHETASE"/>
    <property type="match status" value="1"/>
</dbReference>
<dbReference type="Proteomes" id="UP000824125">
    <property type="component" value="Unassembled WGS sequence"/>
</dbReference>
<proteinExistence type="predicted"/>
<protein>
    <submittedName>
        <fullName evidence="3">Amino acid adenylation domain-containing protein</fullName>
    </submittedName>
</protein>
<comment type="caution">
    <text evidence="3">The sequence shown here is derived from an EMBL/GenBank/DDBJ whole genome shotgun (WGS) entry which is preliminary data.</text>
</comment>
<dbReference type="GO" id="GO:0031177">
    <property type="term" value="F:phosphopantetheine binding"/>
    <property type="evidence" value="ECO:0007669"/>
    <property type="project" value="TreeGrafter"/>
</dbReference>
<dbReference type="InterPro" id="IPR045851">
    <property type="entry name" value="AMP-bd_C_sf"/>
</dbReference>
<dbReference type="InterPro" id="IPR010071">
    <property type="entry name" value="AA_adenyl_dom"/>
</dbReference>
<dbReference type="PANTHER" id="PTHR45527:SF1">
    <property type="entry name" value="FATTY ACID SYNTHASE"/>
    <property type="match status" value="1"/>
</dbReference>
<accession>A0A9D1MTC5</accession>
<dbReference type="SUPFAM" id="SSF56801">
    <property type="entry name" value="Acetyl-CoA synthetase-like"/>
    <property type="match status" value="1"/>
</dbReference>
<dbReference type="CDD" id="cd05930">
    <property type="entry name" value="A_NRPS"/>
    <property type="match status" value="1"/>
</dbReference>
<evidence type="ECO:0000259" key="1">
    <source>
        <dbReference type="Pfam" id="PF00501"/>
    </source>
</evidence>
<dbReference type="EMBL" id="DVNM01000008">
    <property type="protein sequence ID" value="HIU68632.1"/>
    <property type="molecule type" value="Genomic_DNA"/>
</dbReference>
<dbReference type="GO" id="GO:0005737">
    <property type="term" value="C:cytoplasm"/>
    <property type="evidence" value="ECO:0007669"/>
    <property type="project" value="TreeGrafter"/>
</dbReference>
<sequence length="503" mass="55796">MTNVLEYLEHAAKRSPSKTAVQDPDKSCTYAELLQSAQAVGSAVCGLVPPRSPVIVFTEKSVDALTAFMGIVYAGCFYVMVNPEHPASRIAQILSVTDARLVLTDEAHMGKLKESGYTRAVHSIESLLSTPIRPGRLAQIRTGSADTDPLYCNFTSGSTGVPKGVLVSHRSVIDFISYFTELFHITGEDVIGNQAPFDFDVSVKDIYSCFSTGAKLVIIPKKMFSIPVQLLDYLCEHKVTTLIWAVSALCMITTLKGFTYRVPQTVNKVLFSGEAMPVRHLNQWRKYLPDALYVNLYGPTEITCNCTYYVVEREFAKDESLPIGRPFPNERVFLLDETDNLITAPEQTGEVCVAGTALALGYYNAPQQTAKAFVQNPLNRTYPETIYRTGDLAYYNTDGDLVFAGRKDFQIKHMGHRIELEEIERSMGSCQGVVRACCVFDAKRNRIVAFYVGETEKDALYAELAAKLPVYMIPSVFHKMESLPVTPNGKLDRKLLLSMNGGM</sequence>
<feature type="domain" description="AMP-dependent synthetase/ligase" evidence="1">
    <location>
        <begin position="8"/>
        <end position="363"/>
    </location>
</feature>
<dbReference type="GO" id="GO:0044550">
    <property type="term" value="P:secondary metabolite biosynthetic process"/>
    <property type="evidence" value="ECO:0007669"/>
    <property type="project" value="TreeGrafter"/>
</dbReference>
<dbReference type="Pfam" id="PF00501">
    <property type="entry name" value="AMP-binding"/>
    <property type="match status" value="1"/>
</dbReference>
<gene>
    <name evidence="3" type="ORF">IAD23_01570</name>
</gene>
<evidence type="ECO:0000313" key="4">
    <source>
        <dbReference type="Proteomes" id="UP000824125"/>
    </source>
</evidence>
<dbReference type="InterPro" id="IPR000873">
    <property type="entry name" value="AMP-dep_synth/lig_dom"/>
</dbReference>
<dbReference type="GO" id="GO:0043041">
    <property type="term" value="P:amino acid activation for nonribosomal peptide biosynthetic process"/>
    <property type="evidence" value="ECO:0007669"/>
    <property type="project" value="TreeGrafter"/>
</dbReference>
<organism evidence="3 4">
    <name type="scientific">Candidatus Scybalenecus merdavium</name>
    <dbReference type="NCBI Taxonomy" id="2840939"/>
    <lineage>
        <taxon>Bacteria</taxon>
        <taxon>Bacillati</taxon>
        <taxon>Bacillota</taxon>
        <taxon>Clostridia</taxon>
        <taxon>Eubacteriales</taxon>
        <taxon>Oscillospiraceae</taxon>
        <taxon>Oscillospiraceae incertae sedis</taxon>
        <taxon>Candidatus Scybalenecus</taxon>
    </lineage>
</organism>
<dbReference type="AlphaFoldDB" id="A0A9D1MTC5"/>
<dbReference type="Gene3D" id="3.30.300.30">
    <property type="match status" value="1"/>
</dbReference>
<feature type="domain" description="AMP-binding enzyme C-terminal" evidence="2">
    <location>
        <begin position="422"/>
        <end position="490"/>
    </location>
</feature>
<reference evidence="3" key="2">
    <citation type="journal article" date="2021" name="PeerJ">
        <title>Extensive microbial diversity within the chicken gut microbiome revealed by metagenomics and culture.</title>
        <authorList>
            <person name="Gilroy R."/>
            <person name="Ravi A."/>
            <person name="Getino M."/>
            <person name="Pursley I."/>
            <person name="Horton D.L."/>
            <person name="Alikhan N.F."/>
            <person name="Baker D."/>
            <person name="Gharbi K."/>
            <person name="Hall N."/>
            <person name="Watson M."/>
            <person name="Adriaenssens E.M."/>
            <person name="Foster-Nyarko E."/>
            <person name="Jarju S."/>
            <person name="Secka A."/>
            <person name="Antonio M."/>
            <person name="Oren A."/>
            <person name="Chaudhuri R.R."/>
            <person name="La Ragione R."/>
            <person name="Hildebrand F."/>
            <person name="Pallen M.J."/>
        </authorList>
    </citation>
    <scope>NUCLEOTIDE SEQUENCE</scope>
    <source>
        <strain evidence="3">CHK176-6737</strain>
    </source>
</reference>
<evidence type="ECO:0000313" key="3">
    <source>
        <dbReference type="EMBL" id="HIU68632.1"/>
    </source>
</evidence>
<dbReference type="InterPro" id="IPR042099">
    <property type="entry name" value="ANL_N_sf"/>
</dbReference>